<dbReference type="Gene3D" id="3.40.50.150">
    <property type="entry name" value="Vaccinia Virus protein VP39"/>
    <property type="match status" value="1"/>
</dbReference>
<evidence type="ECO:0000313" key="1">
    <source>
        <dbReference type="EMBL" id="QHU31747.1"/>
    </source>
</evidence>
<evidence type="ECO:0008006" key="2">
    <source>
        <dbReference type="Google" id="ProtNLM"/>
    </source>
</evidence>
<sequence>MNTLDEVRLMYPLLAADDRNRVVYTVFESAARKDAELARAFELCEGFGEMAFAWNWKLLVDAMPASFKFLEVGVYKGRVLGLVGLCAERERRLVSLHGVTPLCNIGDKYSRYDESNYFGDVYGALAKCGVPANRLKLHIGLSQDPAILRDVREDGPYDCIFIDGCHDYEVVVADIKAYLPLVKVGGYFVMDDSSLYIEKPYGQFLGHPDVSRAAKEYLTEAAGVRHIVAVGHNQVWQRVA</sequence>
<proteinExistence type="predicted"/>
<reference evidence="1" key="1">
    <citation type="journal article" date="2020" name="Nature">
        <title>Giant virus diversity and host interactions through global metagenomics.</title>
        <authorList>
            <person name="Schulz F."/>
            <person name="Roux S."/>
            <person name="Paez-Espino D."/>
            <person name="Jungbluth S."/>
            <person name="Walsh D.A."/>
            <person name="Denef V.J."/>
            <person name="McMahon K.D."/>
            <person name="Konstantinidis K.T."/>
            <person name="Eloe-Fadrosh E.A."/>
            <person name="Kyrpides N.C."/>
            <person name="Woyke T."/>
        </authorList>
    </citation>
    <scope>NUCLEOTIDE SEQUENCE</scope>
    <source>
        <strain evidence="1">GVMAG-M-3300027963-41</strain>
    </source>
</reference>
<dbReference type="AlphaFoldDB" id="A0A6C0LMI7"/>
<dbReference type="Pfam" id="PF13578">
    <property type="entry name" value="Methyltransf_24"/>
    <property type="match status" value="1"/>
</dbReference>
<dbReference type="SUPFAM" id="SSF53335">
    <property type="entry name" value="S-adenosyl-L-methionine-dependent methyltransferases"/>
    <property type="match status" value="1"/>
</dbReference>
<dbReference type="EMBL" id="MN740532">
    <property type="protein sequence ID" value="QHU31747.1"/>
    <property type="molecule type" value="Genomic_DNA"/>
</dbReference>
<protein>
    <recommendedName>
        <fullName evidence="2">Methyltransferase</fullName>
    </recommendedName>
</protein>
<accession>A0A6C0LMI7</accession>
<dbReference type="InterPro" id="IPR029063">
    <property type="entry name" value="SAM-dependent_MTases_sf"/>
</dbReference>
<name>A0A6C0LMI7_9ZZZZ</name>
<organism evidence="1">
    <name type="scientific">viral metagenome</name>
    <dbReference type="NCBI Taxonomy" id="1070528"/>
    <lineage>
        <taxon>unclassified sequences</taxon>
        <taxon>metagenomes</taxon>
        <taxon>organismal metagenomes</taxon>
    </lineage>
</organism>